<gene>
    <name evidence="2" type="ORF">SPBR_06295</name>
</gene>
<feature type="region of interest" description="Disordered" evidence="1">
    <location>
        <begin position="14"/>
        <end position="78"/>
    </location>
</feature>
<organism evidence="2 3">
    <name type="scientific">Sporothrix brasiliensis 5110</name>
    <dbReference type="NCBI Taxonomy" id="1398154"/>
    <lineage>
        <taxon>Eukaryota</taxon>
        <taxon>Fungi</taxon>
        <taxon>Dikarya</taxon>
        <taxon>Ascomycota</taxon>
        <taxon>Pezizomycotina</taxon>
        <taxon>Sordariomycetes</taxon>
        <taxon>Sordariomycetidae</taxon>
        <taxon>Ophiostomatales</taxon>
        <taxon>Ophiostomataceae</taxon>
        <taxon>Sporothrix</taxon>
    </lineage>
</organism>
<dbReference type="HOGENOM" id="CLU_2672723_0_0_1"/>
<reference evidence="2 3" key="1">
    <citation type="journal article" date="2014" name="BMC Genomics">
        <title>Comparative genomics of the major fungal agents of human and animal Sporotrichosis: Sporothrix schenckii and Sporothrix brasiliensis.</title>
        <authorList>
            <person name="Teixeira M.M."/>
            <person name="de Almeida L.G."/>
            <person name="Kubitschek-Barreira P."/>
            <person name="Alves F.L."/>
            <person name="Kioshima E.S."/>
            <person name="Abadio A.K."/>
            <person name="Fernandes L."/>
            <person name="Derengowski L.S."/>
            <person name="Ferreira K.S."/>
            <person name="Souza R.C."/>
            <person name="Ruiz J.C."/>
            <person name="de Andrade N.C."/>
            <person name="Paes H.C."/>
            <person name="Nicola A.M."/>
            <person name="Albuquerque P."/>
            <person name="Gerber A.L."/>
            <person name="Martins V.P."/>
            <person name="Peconick L.D."/>
            <person name="Neto A.V."/>
            <person name="Chaucanez C.B."/>
            <person name="Silva P.A."/>
            <person name="Cunha O.L."/>
            <person name="de Oliveira F.F."/>
            <person name="dos Santos T.C."/>
            <person name="Barros A.L."/>
            <person name="Soares M.A."/>
            <person name="de Oliveira L.M."/>
            <person name="Marini M.M."/>
            <person name="Villalobos-Duno H."/>
            <person name="Cunha M.M."/>
            <person name="de Hoog S."/>
            <person name="da Silveira J.F."/>
            <person name="Henrissat B."/>
            <person name="Nino-Vega G.A."/>
            <person name="Cisalpino P.S."/>
            <person name="Mora-Montes H.M."/>
            <person name="Almeida S.R."/>
            <person name="Stajich J.E."/>
            <person name="Lopes-Bezerra L.M."/>
            <person name="Vasconcelos A.T."/>
            <person name="Felipe M.S."/>
        </authorList>
    </citation>
    <scope>NUCLEOTIDE SEQUENCE [LARGE SCALE GENOMIC DNA]</scope>
    <source>
        <strain evidence="2 3">5110</strain>
    </source>
</reference>
<dbReference type="Proteomes" id="UP000031575">
    <property type="component" value="Unassembled WGS sequence"/>
</dbReference>
<dbReference type="VEuPathDB" id="FungiDB:SPBR_06295"/>
<evidence type="ECO:0000313" key="2">
    <source>
        <dbReference type="EMBL" id="KIH94314.1"/>
    </source>
</evidence>
<comment type="caution">
    <text evidence="2">The sequence shown here is derived from an EMBL/GenBank/DDBJ whole genome shotgun (WGS) entry which is preliminary data.</text>
</comment>
<name>A0A0C2F5W7_9PEZI</name>
<protein>
    <submittedName>
        <fullName evidence="2">Uncharacterized protein</fullName>
    </submittedName>
</protein>
<dbReference type="RefSeq" id="XP_040622324.1">
    <property type="nucleotide sequence ID" value="XM_040764556.1"/>
</dbReference>
<proteinExistence type="predicted"/>
<feature type="compositionally biased region" description="Low complexity" evidence="1">
    <location>
        <begin position="22"/>
        <end position="45"/>
    </location>
</feature>
<sequence length="78" mass="8747">MGSCFVAQSRNLDGYDRRTGMPPAGYYNGRGRRNGYYSGPNGPNGMPVYDNYQQEQRRRRRRRRNVAAVAASTSIIGG</sequence>
<dbReference type="GeneID" id="63679477"/>
<dbReference type="EMBL" id="AWTV01000004">
    <property type="protein sequence ID" value="KIH94314.1"/>
    <property type="molecule type" value="Genomic_DNA"/>
</dbReference>
<keyword evidence="3" id="KW-1185">Reference proteome</keyword>
<evidence type="ECO:0000256" key="1">
    <source>
        <dbReference type="SAM" id="MobiDB-lite"/>
    </source>
</evidence>
<accession>A0A0C2F5W7</accession>
<dbReference type="AlphaFoldDB" id="A0A0C2F5W7"/>
<evidence type="ECO:0000313" key="3">
    <source>
        <dbReference type="Proteomes" id="UP000031575"/>
    </source>
</evidence>